<evidence type="ECO:0000256" key="8">
    <source>
        <dbReference type="ARBA" id="ARBA00023128"/>
    </source>
</evidence>
<keyword evidence="8" id="KW-0496">Mitochondrion</keyword>
<keyword evidence="11" id="KW-1185">Reference proteome</keyword>
<dbReference type="UniPathway" id="UPA00705"/>
<name>A0A811ZEK1_NYCPR</name>
<evidence type="ECO:0000313" key="10">
    <source>
        <dbReference type="EMBL" id="CAD7687155.1"/>
    </source>
</evidence>
<evidence type="ECO:0000256" key="2">
    <source>
        <dbReference type="ARBA" id="ARBA00004673"/>
    </source>
</evidence>
<keyword evidence="6" id="KW-0809">Transit peptide</keyword>
<dbReference type="GO" id="GO:0045277">
    <property type="term" value="C:respiratory chain complex IV"/>
    <property type="evidence" value="ECO:0007669"/>
    <property type="project" value="TreeGrafter"/>
</dbReference>
<dbReference type="PANTHER" id="PTHR16716:SF1">
    <property type="entry name" value="CYTOCHROME C OXIDASE SUBUNIT 7B2, MITOCHONDRIAL"/>
    <property type="match status" value="1"/>
</dbReference>
<accession>A0A811ZEK1</accession>
<evidence type="ECO:0000256" key="6">
    <source>
        <dbReference type="ARBA" id="ARBA00022946"/>
    </source>
</evidence>
<reference evidence="10" key="1">
    <citation type="submission" date="2020-12" db="EMBL/GenBank/DDBJ databases">
        <authorList>
            <consortium name="Molecular Ecology Group"/>
        </authorList>
    </citation>
    <scope>NUCLEOTIDE SEQUENCE</scope>
    <source>
        <strain evidence="10">TBG_1078</strain>
    </source>
</reference>
<dbReference type="InterPro" id="IPR008433">
    <property type="entry name" value="Cyt_c_oxidase_suVIIB"/>
</dbReference>
<sequence length="102" mass="11861">MVTWEASCNEIHQQLQSSAILSHLHAVPLARNILRIHCLKNRSAQQIMARRSHIKYSLDFHDKYGNSVLASRTTFFVVWIFRNTQIGIEWNLSSVDRVPTKE</sequence>
<evidence type="ECO:0000256" key="5">
    <source>
        <dbReference type="ARBA" id="ARBA00022792"/>
    </source>
</evidence>
<organism evidence="10 11">
    <name type="scientific">Nyctereutes procyonoides</name>
    <name type="common">Raccoon dog</name>
    <name type="synonym">Canis procyonoides</name>
    <dbReference type="NCBI Taxonomy" id="34880"/>
    <lineage>
        <taxon>Eukaryota</taxon>
        <taxon>Metazoa</taxon>
        <taxon>Chordata</taxon>
        <taxon>Craniata</taxon>
        <taxon>Vertebrata</taxon>
        <taxon>Euteleostomi</taxon>
        <taxon>Mammalia</taxon>
        <taxon>Eutheria</taxon>
        <taxon>Laurasiatheria</taxon>
        <taxon>Carnivora</taxon>
        <taxon>Caniformia</taxon>
        <taxon>Canidae</taxon>
        <taxon>Nyctereutes</taxon>
    </lineage>
</organism>
<proteinExistence type="inferred from homology"/>
<dbReference type="Proteomes" id="UP000645828">
    <property type="component" value="Unassembled WGS sequence"/>
</dbReference>
<gene>
    <name evidence="10" type="ORF">NYPRO_LOCUS19948</name>
</gene>
<comment type="similarity">
    <text evidence="3">Belongs to the cytochrome c oxidase VIIb family.</text>
</comment>
<evidence type="ECO:0000256" key="7">
    <source>
        <dbReference type="ARBA" id="ARBA00022989"/>
    </source>
</evidence>
<dbReference type="Pfam" id="PF05392">
    <property type="entry name" value="COX7B"/>
    <property type="match status" value="1"/>
</dbReference>
<dbReference type="InterPro" id="IPR023272">
    <property type="entry name" value="Cyt_c_oxidase_suVIIB_dom_sf"/>
</dbReference>
<keyword evidence="4" id="KW-0812">Transmembrane</keyword>
<evidence type="ECO:0000313" key="11">
    <source>
        <dbReference type="Proteomes" id="UP000645828"/>
    </source>
</evidence>
<dbReference type="Gene3D" id="4.10.51.10">
    <property type="entry name" value="Cytochrome C Oxidase, chain K"/>
    <property type="match status" value="1"/>
</dbReference>
<keyword evidence="9" id="KW-0472">Membrane</keyword>
<keyword evidence="5" id="KW-0999">Mitochondrion inner membrane</keyword>
<dbReference type="SUPFAM" id="SSF81423">
    <property type="entry name" value="Mitochondrial cytochrome c oxidase subunit VIIb"/>
    <property type="match status" value="1"/>
</dbReference>
<protein>
    <submittedName>
        <fullName evidence="10">(raccoon dog) hypothetical protein</fullName>
    </submittedName>
</protein>
<keyword evidence="7" id="KW-1133">Transmembrane helix</keyword>
<evidence type="ECO:0000256" key="4">
    <source>
        <dbReference type="ARBA" id="ARBA00022692"/>
    </source>
</evidence>
<dbReference type="EMBL" id="CAJHUB010000763">
    <property type="protein sequence ID" value="CAD7687155.1"/>
    <property type="molecule type" value="Genomic_DNA"/>
</dbReference>
<comment type="subcellular location">
    <subcellularLocation>
        <location evidence="1">Mitochondrion inner membrane</location>
        <topology evidence="1">Single-pass membrane protein</topology>
    </subcellularLocation>
</comment>
<evidence type="ECO:0000256" key="1">
    <source>
        <dbReference type="ARBA" id="ARBA00004434"/>
    </source>
</evidence>
<evidence type="ECO:0000256" key="3">
    <source>
        <dbReference type="ARBA" id="ARBA00007351"/>
    </source>
</evidence>
<dbReference type="GO" id="GO:0005743">
    <property type="term" value="C:mitochondrial inner membrane"/>
    <property type="evidence" value="ECO:0007669"/>
    <property type="project" value="UniProtKB-SubCell"/>
</dbReference>
<comment type="pathway">
    <text evidence="2">Energy metabolism; oxidative phosphorylation.</text>
</comment>
<dbReference type="AlphaFoldDB" id="A0A811ZEK1"/>
<dbReference type="PANTHER" id="PTHR16716">
    <property type="entry name" value="CYTOCHROME C OXIDASE SUBUNIT 7B, MITOCHONDRIAL"/>
    <property type="match status" value="1"/>
</dbReference>
<dbReference type="GO" id="GO:0006123">
    <property type="term" value="P:mitochondrial electron transport, cytochrome c to oxygen"/>
    <property type="evidence" value="ECO:0007669"/>
    <property type="project" value="InterPro"/>
</dbReference>
<evidence type="ECO:0000256" key="9">
    <source>
        <dbReference type="ARBA" id="ARBA00023136"/>
    </source>
</evidence>
<comment type="caution">
    <text evidence="10">The sequence shown here is derived from an EMBL/GenBank/DDBJ whole genome shotgun (WGS) entry which is preliminary data.</text>
</comment>